<dbReference type="Gene3D" id="3.30.1060.10">
    <property type="entry name" value="Peptide methionine sulphoxide reductase MsrA"/>
    <property type="match status" value="1"/>
</dbReference>
<dbReference type="NCBIfam" id="TIGR00401">
    <property type="entry name" value="msrA"/>
    <property type="match status" value="1"/>
</dbReference>
<dbReference type="HAMAP" id="MF_01401">
    <property type="entry name" value="MsrA"/>
    <property type="match status" value="1"/>
</dbReference>
<dbReference type="InterPro" id="IPR002569">
    <property type="entry name" value="Met_Sox_Rdtase_MsrA_dom"/>
</dbReference>
<name>A0ABZ2TM09_9BACT</name>
<comment type="function">
    <text evidence="7">Has an important function as a repair enzyme for proteins that have been inactivated by oxidation. Catalyzes the reversible oxidation-reduction of methionine sulfoxide in proteins to methionine.</text>
</comment>
<feature type="active site" evidence="7">
    <location>
        <position position="10"/>
    </location>
</feature>
<dbReference type="Proteomes" id="UP001622612">
    <property type="component" value="Chromosome"/>
</dbReference>
<sequence>MNKIYLAGGCFWGIQAYFSKIKGIVETKVGYANGLTETTNYKILKTTDHAETVEIIYDENIINLAEILERFLLIIDPYSIDKQGNDIGRQYRTSIFYIDEYSRKCAELTLKIFEKLNSNKKVAVVVKKLEHFIKAEEYHQNYLEKNPWGYCHIDLDILNNSLSKFKKINLDNIKSHLNLDDLSYKVMIDKYTEKPYSSEIYLKNDVGLYVDKISKEVLFSSEDKYNSGCGWPSFTKGITTDCINYTNDYSHNLNRIETTSNIQNSHLGHVFNDGPKNKGGLRYCINGTSLVFIPINKLIDSEYENFLPYFKSYVDSQK</sequence>
<evidence type="ECO:0000259" key="8">
    <source>
        <dbReference type="PROSITE" id="PS51790"/>
    </source>
</evidence>
<keyword evidence="2 7" id="KW-0560">Oxidoreductase</keyword>
<feature type="domain" description="MsrB" evidence="8">
    <location>
        <begin position="172"/>
        <end position="295"/>
    </location>
</feature>
<dbReference type="InterPro" id="IPR011057">
    <property type="entry name" value="Mss4-like_sf"/>
</dbReference>
<dbReference type="PROSITE" id="PS51790">
    <property type="entry name" value="MSRB"/>
    <property type="match status" value="1"/>
</dbReference>
<dbReference type="SUPFAM" id="SSF51316">
    <property type="entry name" value="Mss4-like"/>
    <property type="match status" value="1"/>
</dbReference>
<accession>A0ABZ2TM09</accession>
<dbReference type="RefSeq" id="WP_405311959.1">
    <property type="nucleotide sequence ID" value="NZ_CP088155.1"/>
</dbReference>
<evidence type="ECO:0000256" key="6">
    <source>
        <dbReference type="ARBA" id="ARBA00048782"/>
    </source>
</evidence>
<proteinExistence type="inferred from homology"/>
<dbReference type="PANTHER" id="PTHR43774">
    <property type="entry name" value="PEPTIDE METHIONINE SULFOXIDE REDUCTASE"/>
    <property type="match status" value="1"/>
</dbReference>
<comment type="catalytic activity">
    <reaction evidence="4 7">
        <text>L-methionyl-[protein] + [thioredoxin]-disulfide + H2O = L-methionyl-(S)-S-oxide-[protein] + [thioredoxin]-dithiol</text>
        <dbReference type="Rhea" id="RHEA:14217"/>
        <dbReference type="Rhea" id="RHEA-COMP:10698"/>
        <dbReference type="Rhea" id="RHEA-COMP:10700"/>
        <dbReference type="Rhea" id="RHEA-COMP:12313"/>
        <dbReference type="Rhea" id="RHEA-COMP:12315"/>
        <dbReference type="ChEBI" id="CHEBI:15377"/>
        <dbReference type="ChEBI" id="CHEBI:16044"/>
        <dbReference type="ChEBI" id="CHEBI:29950"/>
        <dbReference type="ChEBI" id="CHEBI:44120"/>
        <dbReference type="ChEBI" id="CHEBI:50058"/>
        <dbReference type="EC" id="1.8.4.11"/>
    </reaction>
</comment>
<comment type="catalytic activity">
    <reaction evidence="6 7">
        <text>[thioredoxin]-disulfide + L-methionine + H2O = L-methionine (S)-S-oxide + [thioredoxin]-dithiol</text>
        <dbReference type="Rhea" id="RHEA:19993"/>
        <dbReference type="Rhea" id="RHEA-COMP:10698"/>
        <dbReference type="Rhea" id="RHEA-COMP:10700"/>
        <dbReference type="ChEBI" id="CHEBI:15377"/>
        <dbReference type="ChEBI" id="CHEBI:29950"/>
        <dbReference type="ChEBI" id="CHEBI:50058"/>
        <dbReference type="ChEBI" id="CHEBI:57844"/>
        <dbReference type="ChEBI" id="CHEBI:58772"/>
        <dbReference type="EC" id="1.8.4.11"/>
    </reaction>
</comment>
<dbReference type="EC" id="1.8.4.11" evidence="7"/>
<comment type="catalytic activity">
    <reaction evidence="5">
        <text>L-methionyl-[protein] + [thioredoxin]-disulfide + H2O = L-methionyl-(R)-S-oxide-[protein] + [thioredoxin]-dithiol</text>
        <dbReference type="Rhea" id="RHEA:24164"/>
        <dbReference type="Rhea" id="RHEA-COMP:10698"/>
        <dbReference type="Rhea" id="RHEA-COMP:10700"/>
        <dbReference type="Rhea" id="RHEA-COMP:12313"/>
        <dbReference type="Rhea" id="RHEA-COMP:12314"/>
        <dbReference type="ChEBI" id="CHEBI:15377"/>
        <dbReference type="ChEBI" id="CHEBI:16044"/>
        <dbReference type="ChEBI" id="CHEBI:29950"/>
        <dbReference type="ChEBI" id="CHEBI:45764"/>
        <dbReference type="ChEBI" id="CHEBI:50058"/>
        <dbReference type="EC" id="1.8.4.12"/>
    </reaction>
</comment>
<comment type="similarity">
    <text evidence="1 7">Belongs to the MsrA Met sulfoxide reductase family.</text>
</comment>
<evidence type="ECO:0000313" key="10">
    <source>
        <dbReference type="Proteomes" id="UP001622612"/>
    </source>
</evidence>
<gene>
    <name evidence="9" type="primary">msrB</name>
    <name evidence="7" type="synonym">msrA</name>
    <name evidence="9" type="ORF">LQ356_01110</name>
</gene>
<dbReference type="Pfam" id="PF01625">
    <property type="entry name" value="PMSR"/>
    <property type="match status" value="1"/>
</dbReference>
<evidence type="ECO:0000256" key="2">
    <source>
        <dbReference type="ARBA" id="ARBA00023002"/>
    </source>
</evidence>
<evidence type="ECO:0000256" key="5">
    <source>
        <dbReference type="ARBA" id="ARBA00048488"/>
    </source>
</evidence>
<dbReference type="SUPFAM" id="SSF55068">
    <property type="entry name" value="Peptide methionine sulfoxide reductase"/>
    <property type="match status" value="1"/>
</dbReference>
<dbReference type="EMBL" id="CP088155">
    <property type="protein sequence ID" value="WYM97485.1"/>
    <property type="molecule type" value="Genomic_DNA"/>
</dbReference>
<evidence type="ECO:0000256" key="4">
    <source>
        <dbReference type="ARBA" id="ARBA00047806"/>
    </source>
</evidence>
<dbReference type="Gene3D" id="2.170.150.20">
    <property type="entry name" value="Peptide methionine sulfoxide reductase"/>
    <property type="match status" value="1"/>
</dbReference>
<dbReference type="GO" id="GO:0033743">
    <property type="term" value="F:peptide-methionine (R)-S-oxide reductase activity"/>
    <property type="evidence" value="ECO:0007669"/>
    <property type="project" value="UniProtKB-EC"/>
</dbReference>
<organism evidence="9 10">
    <name type="scientific">Metamycoplasma faucium</name>
    <dbReference type="NCBI Taxonomy" id="56142"/>
    <lineage>
        <taxon>Bacteria</taxon>
        <taxon>Bacillati</taxon>
        <taxon>Mycoplasmatota</taxon>
        <taxon>Mycoplasmoidales</taxon>
        <taxon>Metamycoplasmataceae</taxon>
        <taxon>Metamycoplasma</taxon>
    </lineage>
</organism>
<dbReference type="Pfam" id="PF01641">
    <property type="entry name" value="SelR"/>
    <property type="match status" value="1"/>
</dbReference>
<keyword evidence="10" id="KW-1185">Reference proteome</keyword>
<evidence type="ECO:0000313" key="9">
    <source>
        <dbReference type="EMBL" id="WYM97485.1"/>
    </source>
</evidence>
<dbReference type="InterPro" id="IPR002579">
    <property type="entry name" value="Met_Sox_Rdtase_MsrB_dom"/>
</dbReference>
<dbReference type="PANTHER" id="PTHR43774:SF1">
    <property type="entry name" value="PEPTIDE METHIONINE SULFOXIDE REDUCTASE MSRA 2"/>
    <property type="match status" value="1"/>
</dbReference>
<evidence type="ECO:0000256" key="1">
    <source>
        <dbReference type="ARBA" id="ARBA00005591"/>
    </source>
</evidence>
<evidence type="ECO:0000256" key="7">
    <source>
        <dbReference type="HAMAP-Rule" id="MF_01401"/>
    </source>
</evidence>
<reference evidence="9" key="1">
    <citation type="submission" date="2021-11" db="EMBL/GenBank/DDBJ databases">
        <title>The first genome sequence of unculturable Mycoplasma faucium obtained by de novo assembly of metagenomic reads.</title>
        <authorList>
            <person name="Sabat A.J."/>
            <person name="Bathoorn E."/>
            <person name="Akkerboom V."/>
            <person name="Friedrich A.W."/>
        </authorList>
    </citation>
    <scope>NUCLEOTIDE SEQUENCE [LARGE SCALE GENOMIC DNA]</scope>
    <source>
        <strain evidence="9">UMCG-MFM1</strain>
    </source>
</reference>
<keyword evidence="3" id="KW-0511">Multifunctional enzyme</keyword>
<dbReference type="InterPro" id="IPR036509">
    <property type="entry name" value="Met_Sox_Rdtase_MsrA_sf"/>
</dbReference>
<evidence type="ECO:0000256" key="3">
    <source>
        <dbReference type="ARBA" id="ARBA00023268"/>
    </source>
</evidence>
<dbReference type="NCBIfam" id="TIGR00357">
    <property type="entry name" value="peptide-methionine (R)-S-oxide reductase MsrB"/>
    <property type="match status" value="1"/>
</dbReference>
<protein>
    <recommendedName>
        <fullName evidence="7">Peptide methionine sulfoxide reductase MsrA</fullName>
        <shortName evidence="7">Protein-methionine-S-oxide reductase</shortName>
        <ecNumber evidence="7">1.8.4.11</ecNumber>
    </recommendedName>
    <alternativeName>
        <fullName evidence="7">Peptide-methionine (S)-S-oxide reductase</fullName>
        <shortName evidence="7">Peptide Met(O) reductase</shortName>
    </alternativeName>
</protein>